<comment type="subcellular location">
    <subcellularLocation>
        <location evidence="1">Cell inner membrane</location>
        <topology evidence="1">Single-pass membrane protein</topology>
        <orientation evidence="1">Periplasmic side</orientation>
    </subcellularLocation>
</comment>
<evidence type="ECO:0000256" key="5">
    <source>
        <dbReference type="ARBA" id="ARBA00022519"/>
    </source>
</evidence>
<evidence type="ECO:0000313" key="12">
    <source>
        <dbReference type="EMBL" id="MDG3586597.1"/>
    </source>
</evidence>
<keyword evidence="13" id="KW-1185">Reference proteome</keyword>
<keyword evidence="9 10" id="KW-0472">Membrane</keyword>
<dbReference type="PROSITE" id="PS52015">
    <property type="entry name" value="TONB_CTD"/>
    <property type="match status" value="1"/>
</dbReference>
<dbReference type="Pfam" id="PF03544">
    <property type="entry name" value="TonB_C"/>
    <property type="match status" value="1"/>
</dbReference>
<keyword evidence="4" id="KW-1003">Cell membrane</keyword>
<gene>
    <name evidence="12" type="ORF">OSR52_12040</name>
</gene>
<evidence type="ECO:0000256" key="7">
    <source>
        <dbReference type="ARBA" id="ARBA00022927"/>
    </source>
</evidence>
<evidence type="ECO:0000256" key="1">
    <source>
        <dbReference type="ARBA" id="ARBA00004383"/>
    </source>
</evidence>
<feature type="domain" description="TonB C-terminal" evidence="11">
    <location>
        <begin position="377"/>
        <end position="467"/>
    </location>
</feature>
<dbReference type="NCBIfam" id="TIGR01352">
    <property type="entry name" value="tonB_Cterm"/>
    <property type="match status" value="1"/>
</dbReference>
<feature type="transmembrane region" description="Helical" evidence="10">
    <location>
        <begin position="6"/>
        <end position="22"/>
    </location>
</feature>
<dbReference type="SUPFAM" id="SSF74653">
    <property type="entry name" value="TolA/TonB C-terminal domain"/>
    <property type="match status" value="1"/>
</dbReference>
<evidence type="ECO:0000256" key="2">
    <source>
        <dbReference type="ARBA" id="ARBA00006555"/>
    </source>
</evidence>
<keyword evidence="5" id="KW-0997">Cell inner membrane</keyword>
<dbReference type="EMBL" id="JAPMUA010000004">
    <property type="protein sequence ID" value="MDG3586597.1"/>
    <property type="molecule type" value="Genomic_DNA"/>
</dbReference>
<keyword evidence="8 10" id="KW-1133">Transmembrane helix</keyword>
<dbReference type="CDD" id="cd07341">
    <property type="entry name" value="M56_BlaR1_MecR1_like"/>
    <property type="match status" value="1"/>
</dbReference>
<dbReference type="Pfam" id="PF05569">
    <property type="entry name" value="Peptidase_M56"/>
    <property type="match status" value="1"/>
</dbReference>
<keyword evidence="7" id="KW-0653">Protein transport</keyword>
<protein>
    <submittedName>
        <fullName evidence="12">M56 family metallopeptidase</fullName>
    </submittedName>
</protein>
<evidence type="ECO:0000256" key="10">
    <source>
        <dbReference type="SAM" id="Phobius"/>
    </source>
</evidence>
<keyword evidence="6 10" id="KW-0812">Transmembrane</keyword>
<evidence type="ECO:0000256" key="4">
    <source>
        <dbReference type="ARBA" id="ARBA00022475"/>
    </source>
</evidence>
<evidence type="ECO:0000313" key="13">
    <source>
        <dbReference type="Proteomes" id="UP001153642"/>
    </source>
</evidence>
<reference evidence="12" key="1">
    <citation type="submission" date="2022-11" db="EMBL/GenBank/DDBJ databases">
        <title>High-quality draft genome sequence of Galbibacter sp. strain CMA-7.</title>
        <authorList>
            <person name="Wei L."/>
            <person name="Dong C."/>
            <person name="Shao Z."/>
        </authorList>
    </citation>
    <scope>NUCLEOTIDE SEQUENCE</scope>
    <source>
        <strain evidence="12">CMA-7</strain>
    </source>
</reference>
<dbReference type="PANTHER" id="PTHR33446">
    <property type="entry name" value="PROTEIN TONB-RELATED"/>
    <property type="match status" value="1"/>
</dbReference>
<dbReference type="InterPro" id="IPR006260">
    <property type="entry name" value="TonB/TolA_C"/>
</dbReference>
<evidence type="ECO:0000256" key="8">
    <source>
        <dbReference type="ARBA" id="ARBA00022989"/>
    </source>
</evidence>
<dbReference type="Proteomes" id="UP001153642">
    <property type="component" value="Unassembled WGS sequence"/>
</dbReference>
<proteinExistence type="inferred from homology"/>
<dbReference type="Gene3D" id="3.30.1150.10">
    <property type="match status" value="1"/>
</dbReference>
<dbReference type="InterPro" id="IPR037682">
    <property type="entry name" value="TonB_C"/>
</dbReference>
<accession>A0ABT6FU13</accession>
<dbReference type="RefSeq" id="WP_277900326.1">
    <property type="nucleotide sequence ID" value="NZ_JAPMUA010000004.1"/>
</dbReference>
<evidence type="ECO:0000256" key="3">
    <source>
        <dbReference type="ARBA" id="ARBA00022448"/>
    </source>
</evidence>
<sequence>MMFYIVQIIAFQLLFLVIYDFFLKKETFFNWNRFYLLFTPLLSLGLPFIKLESLQTTAPETFVFLLPEVTVSVQKMGEGTMQNTVLPNWGIWQWLFLAGCILSFIWFAYKLIQILHLKRKGTIHYFKNYTRVEVEKENTAFSFFKNIFIGSAILQKEHTYIIEHELIHIKERHSLDLLFFELLRIIFWFNPLVYVYQNRITELHEFIADAKTVNNNKKEHYKLLLQEAFQTENISFINQFFNHSLIKKRIVMLQKSKSKKVLQLKYLLLFPMVLGMLLYTSCEREDPAIAEQKMSIEDQVQELEASLQGNREALTPELKERILSLTKTTPDVIEVVDDGEESNKIIEVIGDVPYTKIAIKPRFKDCSGIPENQQFDCFKQQIDKHVRTAFKYPEEARANKEQGRVYINFRINTDGSVTVINHRGPTKALSEEAIRIIEALPTFIPGKDANGKAVPVSFAYPIVFKLN</sequence>
<evidence type="ECO:0000259" key="11">
    <source>
        <dbReference type="PROSITE" id="PS52015"/>
    </source>
</evidence>
<keyword evidence="3" id="KW-0813">Transport</keyword>
<dbReference type="InterPro" id="IPR051045">
    <property type="entry name" value="TonB-dependent_transducer"/>
</dbReference>
<name>A0ABT6FU13_9FLAO</name>
<feature type="transmembrane region" description="Helical" evidence="10">
    <location>
        <begin position="34"/>
        <end position="51"/>
    </location>
</feature>
<evidence type="ECO:0000256" key="6">
    <source>
        <dbReference type="ARBA" id="ARBA00022692"/>
    </source>
</evidence>
<feature type="transmembrane region" description="Helical" evidence="10">
    <location>
        <begin position="91"/>
        <end position="109"/>
    </location>
</feature>
<organism evidence="12 13">
    <name type="scientific">Galbibacter pacificus</name>
    <dbReference type="NCBI Taxonomy" id="2996052"/>
    <lineage>
        <taxon>Bacteria</taxon>
        <taxon>Pseudomonadati</taxon>
        <taxon>Bacteroidota</taxon>
        <taxon>Flavobacteriia</taxon>
        <taxon>Flavobacteriales</taxon>
        <taxon>Flavobacteriaceae</taxon>
        <taxon>Galbibacter</taxon>
    </lineage>
</organism>
<dbReference type="InterPro" id="IPR008756">
    <property type="entry name" value="Peptidase_M56"/>
</dbReference>
<dbReference type="PANTHER" id="PTHR33446:SF2">
    <property type="entry name" value="PROTEIN TONB"/>
    <property type="match status" value="1"/>
</dbReference>
<comment type="caution">
    <text evidence="12">The sequence shown here is derived from an EMBL/GenBank/DDBJ whole genome shotgun (WGS) entry which is preliminary data.</text>
</comment>
<feature type="transmembrane region" description="Helical" evidence="10">
    <location>
        <begin position="262"/>
        <end position="279"/>
    </location>
</feature>
<comment type="similarity">
    <text evidence="2">Belongs to the TonB family.</text>
</comment>
<evidence type="ECO:0000256" key="9">
    <source>
        <dbReference type="ARBA" id="ARBA00023136"/>
    </source>
</evidence>